<protein>
    <submittedName>
        <fullName evidence="1">Pyrimidine 5'-nucleotidase</fullName>
    </submittedName>
</protein>
<sequence>MKKAGDFRARAVLRTEPRRRQRRAPIGWRRRPLPVFLFDLDNTLYDADCYCFPWMHEHINTYLMRELDLEAGAADALRRHYWRAYGTTLAGLMRHHRVDPQFFLEAIHPSALSERVPAAPDLRRWLAALPGPAYVFTNSVASHAWRVLERLGVADRFQGIFDMETAAYQGKPHGIAYRRVLRALRVPAWRCIFFDDTLANLRAARWLGMQTVHISGPRRGTRSVHWRVRHLLAWSHLDSRDRSTGRTRPRGPVVAS</sequence>
<reference evidence="1" key="1">
    <citation type="submission" date="2023-06" db="EMBL/GenBank/DDBJ databases">
        <title>Complete and circular genome of Acidithiobacillus ferrianus DSM 107098.</title>
        <authorList>
            <person name="Norris P.R."/>
            <person name="Falagan C."/>
            <person name="Moya-Beltran A."/>
            <person name="Castro M."/>
            <person name="Quatrini R."/>
            <person name="Johnson D.B."/>
        </authorList>
    </citation>
    <scope>NUCLEOTIDE SEQUENCE</scope>
    <source>
        <strain evidence="1">MG</strain>
    </source>
</reference>
<organism evidence="1 2">
    <name type="scientific">Acidithiobacillus ferrianus</name>
    <dbReference type="NCBI Taxonomy" id="2678518"/>
    <lineage>
        <taxon>Bacteria</taxon>
        <taxon>Pseudomonadati</taxon>
        <taxon>Pseudomonadota</taxon>
        <taxon>Acidithiobacillia</taxon>
        <taxon>Acidithiobacillales</taxon>
        <taxon>Acidithiobacillaceae</taxon>
        <taxon>Acidithiobacillus</taxon>
    </lineage>
</organism>
<evidence type="ECO:0000313" key="2">
    <source>
        <dbReference type="Proteomes" id="UP000470022"/>
    </source>
</evidence>
<accession>A0ACD5H5I5</accession>
<dbReference type="Proteomes" id="UP000470022">
    <property type="component" value="Chromosome"/>
</dbReference>
<dbReference type="EMBL" id="CP127523">
    <property type="protein sequence ID" value="XRI68691.1"/>
    <property type="molecule type" value="Genomic_DNA"/>
</dbReference>
<gene>
    <name evidence="1" type="ORF">GL267_013195</name>
</gene>
<evidence type="ECO:0000313" key="1">
    <source>
        <dbReference type="EMBL" id="XRI68691.1"/>
    </source>
</evidence>
<keyword evidence="2" id="KW-1185">Reference proteome</keyword>
<name>A0ACD5H5I5_9PROT</name>
<proteinExistence type="predicted"/>